<keyword evidence="13" id="KW-1185">Reference proteome</keyword>
<evidence type="ECO:0000256" key="6">
    <source>
        <dbReference type="ARBA" id="ARBA00022556"/>
    </source>
</evidence>
<evidence type="ECO:0000256" key="7">
    <source>
        <dbReference type="ARBA" id="ARBA00022676"/>
    </source>
</evidence>
<organism evidence="12 13">
    <name type="scientific">Propylenella binzhouense</name>
    <dbReference type="NCBI Taxonomy" id="2555902"/>
    <lineage>
        <taxon>Bacteria</taxon>
        <taxon>Pseudomonadati</taxon>
        <taxon>Pseudomonadota</taxon>
        <taxon>Alphaproteobacteria</taxon>
        <taxon>Hyphomicrobiales</taxon>
        <taxon>Propylenellaceae</taxon>
        <taxon>Propylenella</taxon>
    </lineage>
</organism>
<dbReference type="PANTHER" id="PTHR30372:SF4">
    <property type="entry name" value="LIPID-A-DISACCHARIDE SYNTHASE, MITOCHONDRIAL-RELATED"/>
    <property type="match status" value="1"/>
</dbReference>
<evidence type="ECO:0000256" key="1">
    <source>
        <dbReference type="ARBA" id="ARBA00002056"/>
    </source>
</evidence>
<evidence type="ECO:0000256" key="11">
    <source>
        <dbReference type="NCBIfam" id="TIGR00215"/>
    </source>
</evidence>
<keyword evidence="8 12" id="KW-0808">Transferase</keyword>
<name>A0A964WT69_9HYPH</name>
<comment type="function">
    <text evidence="1">Condensation of UDP-2,3-diacylglucosamine and 2,3-diacylglucosamine-1-phosphate to form lipid A disaccharide, a precursor of lipid A, a phosphorylated glycolipid that anchors the lipopolysaccharide to the outer membrane of the cell.</text>
</comment>
<evidence type="ECO:0000256" key="9">
    <source>
        <dbReference type="ARBA" id="ARBA00023098"/>
    </source>
</evidence>
<evidence type="ECO:0000313" key="13">
    <source>
        <dbReference type="Proteomes" id="UP000773614"/>
    </source>
</evidence>
<evidence type="ECO:0000256" key="10">
    <source>
        <dbReference type="ARBA" id="ARBA00048975"/>
    </source>
</evidence>
<keyword evidence="6" id="KW-0441">Lipid A biosynthesis</keyword>
<reference evidence="12" key="1">
    <citation type="submission" date="2019-03" db="EMBL/GenBank/DDBJ databases">
        <title>Afifella sp. nov., isolated from activated sludge.</title>
        <authorList>
            <person name="Li Q."/>
            <person name="Liu Y."/>
        </authorList>
    </citation>
    <scope>NUCLEOTIDE SEQUENCE</scope>
    <source>
        <strain evidence="12">L72</strain>
    </source>
</reference>
<comment type="similarity">
    <text evidence="2">Belongs to the LpxB family.</text>
</comment>
<evidence type="ECO:0000313" key="12">
    <source>
        <dbReference type="EMBL" id="MYZ47722.1"/>
    </source>
</evidence>
<evidence type="ECO:0000256" key="4">
    <source>
        <dbReference type="ARBA" id="ARBA00020902"/>
    </source>
</evidence>
<evidence type="ECO:0000256" key="8">
    <source>
        <dbReference type="ARBA" id="ARBA00022679"/>
    </source>
</evidence>
<dbReference type="AlphaFoldDB" id="A0A964WT69"/>
<dbReference type="GO" id="GO:0005543">
    <property type="term" value="F:phospholipid binding"/>
    <property type="evidence" value="ECO:0007669"/>
    <property type="project" value="TreeGrafter"/>
</dbReference>
<dbReference type="EMBL" id="SPKJ01000020">
    <property type="protein sequence ID" value="MYZ47722.1"/>
    <property type="molecule type" value="Genomic_DNA"/>
</dbReference>
<dbReference type="EC" id="2.4.1.182" evidence="3 11"/>
<evidence type="ECO:0000256" key="2">
    <source>
        <dbReference type="ARBA" id="ARBA00007868"/>
    </source>
</evidence>
<dbReference type="Pfam" id="PF02684">
    <property type="entry name" value="LpxB"/>
    <property type="match status" value="1"/>
</dbReference>
<dbReference type="InterPro" id="IPR003835">
    <property type="entry name" value="Glyco_trans_19"/>
</dbReference>
<dbReference type="GO" id="GO:0009245">
    <property type="term" value="P:lipid A biosynthetic process"/>
    <property type="evidence" value="ECO:0007669"/>
    <property type="project" value="UniProtKB-UniRule"/>
</dbReference>
<evidence type="ECO:0000256" key="3">
    <source>
        <dbReference type="ARBA" id="ARBA00012687"/>
    </source>
</evidence>
<protein>
    <recommendedName>
        <fullName evidence="4 11">Lipid-A-disaccharide synthase</fullName>
        <ecNumber evidence="3 11">2.4.1.182</ecNumber>
    </recommendedName>
</protein>
<keyword evidence="5" id="KW-0444">Lipid biosynthesis</keyword>
<dbReference type="GO" id="GO:0008915">
    <property type="term" value="F:lipid-A-disaccharide synthase activity"/>
    <property type="evidence" value="ECO:0007669"/>
    <property type="project" value="UniProtKB-UniRule"/>
</dbReference>
<dbReference type="RefSeq" id="WP_161140072.1">
    <property type="nucleotide sequence ID" value="NZ_SPKJ01000020.1"/>
</dbReference>
<sequence>MPNPLRIAIVVGEESGDQLAAGLMDALRQRRPEAEFFGVAGERMIGRGARTAFPVADVAVIGIGAIVLHVPRIVRRVHQAVDAVVAGAPDILVVVDSPGFTHSVAERVKRRLPDLPMVDFVSPSVWAWKSWRAPRMAKYFDHVLALLPFEPAVHRRLGGPPCTYVGHPLIERLGELRPAEGERVPVGEGAVLLVLPGSRRSEINRLMQPFGEAVARVAAEVPGLEVILPAVGHLRREIESRLETWPVKPRLVAGEAEKFAAFRRAHAALAASGTVTLELGLAGVPMVVAYRVDPIARLLKPLLKVPSIVLANLVLGENAIPEFLDDSGSPETLAAEVTPLLKDGPERRRQLAALARLDRLMALPGGGRPSDRAAEIVLETLAAAPARTAAAKISR</sequence>
<comment type="catalytic activity">
    <reaction evidence="10">
        <text>a lipid X + a UDP-2-N,3-O-bis[(3R)-3-hydroxyacyl]-alpha-D-glucosamine = a lipid A disaccharide + UDP + H(+)</text>
        <dbReference type="Rhea" id="RHEA:67828"/>
        <dbReference type="ChEBI" id="CHEBI:15378"/>
        <dbReference type="ChEBI" id="CHEBI:58223"/>
        <dbReference type="ChEBI" id="CHEBI:137748"/>
        <dbReference type="ChEBI" id="CHEBI:176338"/>
        <dbReference type="ChEBI" id="CHEBI:176343"/>
        <dbReference type="EC" id="2.4.1.182"/>
    </reaction>
</comment>
<dbReference type="Proteomes" id="UP000773614">
    <property type="component" value="Unassembled WGS sequence"/>
</dbReference>
<keyword evidence="9" id="KW-0443">Lipid metabolism</keyword>
<dbReference type="PANTHER" id="PTHR30372">
    <property type="entry name" value="LIPID-A-DISACCHARIDE SYNTHASE"/>
    <property type="match status" value="1"/>
</dbReference>
<evidence type="ECO:0000256" key="5">
    <source>
        <dbReference type="ARBA" id="ARBA00022516"/>
    </source>
</evidence>
<dbReference type="NCBIfam" id="TIGR00215">
    <property type="entry name" value="lpxB"/>
    <property type="match status" value="1"/>
</dbReference>
<accession>A0A964WT69</accession>
<dbReference type="SUPFAM" id="SSF53756">
    <property type="entry name" value="UDP-Glycosyltransferase/glycogen phosphorylase"/>
    <property type="match status" value="1"/>
</dbReference>
<keyword evidence="7 12" id="KW-0328">Glycosyltransferase</keyword>
<gene>
    <name evidence="12" type="primary">lpxB</name>
    <name evidence="12" type="ORF">E4O86_08355</name>
</gene>
<comment type="caution">
    <text evidence="12">The sequence shown here is derived from an EMBL/GenBank/DDBJ whole genome shotgun (WGS) entry which is preliminary data.</text>
</comment>
<dbReference type="GO" id="GO:0016020">
    <property type="term" value="C:membrane"/>
    <property type="evidence" value="ECO:0007669"/>
    <property type="project" value="GOC"/>
</dbReference>
<proteinExistence type="inferred from homology"/>
<dbReference type="OrthoDB" id="9801642at2"/>